<dbReference type="Proteomes" id="UP000315369">
    <property type="component" value="Unassembled WGS sequence"/>
</dbReference>
<dbReference type="AlphaFoldDB" id="A0A540WR57"/>
<proteinExistence type="predicted"/>
<sequence>MPTTREQLRRMVAERKPPHRGFAWSELMDALEQMEAATRDSAVSTLEDEDVGVLVDLLAQRGRVPLRGQPPVPHSMPPEELVQLRALKILAQAGRLATIRDSLERLDREPSAPALRDFARQLLSRLESEEEA</sequence>
<gene>
    <name evidence="1" type="ORF">FJV41_34435</name>
</gene>
<organism evidence="1 2">
    <name type="scientific">Myxococcus llanfairpwllgwyngyllgogerychwyrndrobwllllantysiliogogogochensis</name>
    <dbReference type="NCBI Taxonomy" id="2590453"/>
    <lineage>
        <taxon>Bacteria</taxon>
        <taxon>Pseudomonadati</taxon>
        <taxon>Myxococcota</taxon>
        <taxon>Myxococcia</taxon>
        <taxon>Myxococcales</taxon>
        <taxon>Cystobacterineae</taxon>
        <taxon>Myxococcaceae</taxon>
        <taxon>Myxococcus</taxon>
    </lineage>
</organism>
<dbReference type="EMBL" id="VIFM01000191">
    <property type="protein sequence ID" value="TQF11397.1"/>
    <property type="molecule type" value="Genomic_DNA"/>
</dbReference>
<evidence type="ECO:0000313" key="1">
    <source>
        <dbReference type="EMBL" id="TQF11397.1"/>
    </source>
</evidence>
<protein>
    <submittedName>
        <fullName evidence="1">Uncharacterized protein</fullName>
    </submittedName>
</protein>
<dbReference type="OrthoDB" id="5382807at2"/>
<dbReference type="RefSeq" id="WP_141646845.1">
    <property type="nucleotide sequence ID" value="NZ_VIFM01000191.1"/>
</dbReference>
<keyword evidence="2" id="KW-1185">Reference proteome</keyword>
<name>A0A540WR57_9BACT</name>
<reference evidence="1 2" key="1">
    <citation type="submission" date="2019-06" db="EMBL/GenBank/DDBJ databases">
        <authorList>
            <person name="Livingstone P."/>
            <person name="Whitworth D."/>
        </authorList>
    </citation>
    <scope>NUCLEOTIDE SEQUENCE [LARGE SCALE GENOMIC DNA]</scope>
    <source>
        <strain evidence="1 2">AM401</strain>
    </source>
</reference>
<evidence type="ECO:0000313" key="2">
    <source>
        <dbReference type="Proteomes" id="UP000315369"/>
    </source>
</evidence>
<comment type="caution">
    <text evidence="1">The sequence shown here is derived from an EMBL/GenBank/DDBJ whole genome shotgun (WGS) entry which is preliminary data.</text>
</comment>
<accession>A0A540WR57</accession>